<dbReference type="GO" id="GO:0008474">
    <property type="term" value="F:palmitoyl-(protein) hydrolase activity"/>
    <property type="evidence" value="ECO:0007669"/>
    <property type="project" value="UniProtKB-EC"/>
</dbReference>
<comment type="catalytic activity">
    <reaction evidence="11">
        <text>mycophenolic acid O-acyl-beta-D-glucuronide + H2O = mycophenolate + D-glucuronate + H(+)</text>
        <dbReference type="Rhea" id="RHEA:34179"/>
        <dbReference type="ChEBI" id="CHEBI:15377"/>
        <dbReference type="ChEBI" id="CHEBI:15378"/>
        <dbReference type="ChEBI" id="CHEBI:58720"/>
        <dbReference type="ChEBI" id="CHEBI:62932"/>
        <dbReference type="ChEBI" id="CHEBI:66982"/>
        <dbReference type="EC" id="3.1.1.93"/>
    </reaction>
    <physiologicalReaction direction="left-to-right" evidence="11">
        <dbReference type="Rhea" id="RHEA:34180"/>
    </physiologicalReaction>
</comment>
<dbReference type="EC" id="3.1.2.22" evidence="1"/>
<evidence type="ECO:0000256" key="3">
    <source>
        <dbReference type="ARBA" id="ARBA00022946"/>
    </source>
</evidence>
<dbReference type="EMBL" id="VFIY01000018">
    <property type="protein sequence ID" value="TPD57783.1"/>
    <property type="molecule type" value="Genomic_DNA"/>
</dbReference>
<reference evidence="14" key="1">
    <citation type="submission" date="2019-06" db="EMBL/GenBank/DDBJ databases">
        <title>The complete genome of Emcibacter congregatus ZYLT.</title>
        <authorList>
            <person name="Zhao Z."/>
        </authorList>
    </citation>
    <scope>NUCLEOTIDE SEQUENCE [LARGE SCALE GENOMIC DNA]</scope>
    <source>
        <strain evidence="14">MCCC 1A06723</strain>
    </source>
</reference>
<evidence type="ECO:0000256" key="11">
    <source>
        <dbReference type="ARBA" id="ARBA00047972"/>
    </source>
</evidence>
<comment type="caution">
    <text evidence="13">The sequence shown here is derived from an EMBL/GenBank/DDBJ whole genome shotgun (WGS) entry which is preliminary data.</text>
</comment>
<keyword evidence="3" id="KW-0809">Transit peptide</keyword>
<comment type="function">
    <text evidence="9">Acts as an acyl-protein thioesterase that hydrolyzes fatty acids from acylated residues in proteins. Regulates the mitochondrial S-depalmitoylation of the nucleophilic active site residue of peroxiredoxin-5/PRDX5, a key antioxidant protein, therefore modulating mitochondrial antioxidant ability. Also catalyzes the deglucuronidation of mycophenolic acid acyl-glucuronide, an active metabolite of the immunosuppressant drug mycophenolate.</text>
</comment>
<comment type="catalytic activity">
    <reaction evidence="10">
        <text>S-hexadecanoyl-L-cysteinyl-[protein] + H2O = L-cysteinyl-[protein] + hexadecanoate + H(+)</text>
        <dbReference type="Rhea" id="RHEA:19233"/>
        <dbReference type="Rhea" id="RHEA-COMP:10131"/>
        <dbReference type="Rhea" id="RHEA-COMP:11032"/>
        <dbReference type="ChEBI" id="CHEBI:7896"/>
        <dbReference type="ChEBI" id="CHEBI:15377"/>
        <dbReference type="ChEBI" id="CHEBI:15378"/>
        <dbReference type="ChEBI" id="CHEBI:29950"/>
        <dbReference type="ChEBI" id="CHEBI:74151"/>
        <dbReference type="EC" id="3.1.2.22"/>
    </reaction>
    <physiologicalReaction direction="left-to-right" evidence="10">
        <dbReference type="Rhea" id="RHEA:19234"/>
    </physiologicalReaction>
</comment>
<dbReference type="PANTHER" id="PTHR16138">
    <property type="entry name" value="MYCOPHENOLIC ACID ACYL-GLUCURONIDE ESTERASE, MITOCHONDRIAL"/>
    <property type="match status" value="1"/>
</dbReference>
<keyword evidence="14" id="KW-1185">Reference proteome</keyword>
<accession>A0A501PBN4</accession>
<organism evidence="13 14">
    <name type="scientific">Emcibacter nanhaiensis</name>
    <dbReference type="NCBI Taxonomy" id="1505037"/>
    <lineage>
        <taxon>Bacteria</taxon>
        <taxon>Pseudomonadati</taxon>
        <taxon>Pseudomonadota</taxon>
        <taxon>Alphaproteobacteria</taxon>
        <taxon>Emcibacterales</taxon>
        <taxon>Emcibacteraceae</taxon>
        <taxon>Emcibacter</taxon>
    </lineage>
</organism>
<dbReference type="Gene3D" id="3.40.50.1820">
    <property type="entry name" value="alpha/beta hydrolase"/>
    <property type="match status" value="1"/>
</dbReference>
<evidence type="ECO:0000256" key="8">
    <source>
        <dbReference type="ARBA" id="ARBA00042704"/>
    </source>
</evidence>
<dbReference type="Pfam" id="PF12697">
    <property type="entry name" value="Abhydrolase_6"/>
    <property type="match status" value="1"/>
</dbReference>
<evidence type="ECO:0000256" key="10">
    <source>
        <dbReference type="ARBA" id="ARBA00047409"/>
    </source>
</evidence>
<evidence type="ECO:0000256" key="7">
    <source>
        <dbReference type="ARBA" id="ARBA00042645"/>
    </source>
</evidence>
<dbReference type="OrthoDB" id="9813296at2"/>
<feature type="domain" description="AB hydrolase-1" evidence="12">
    <location>
        <begin position="55"/>
        <end position="238"/>
    </location>
</feature>
<evidence type="ECO:0000313" key="14">
    <source>
        <dbReference type="Proteomes" id="UP000319148"/>
    </source>
</evidence>
<dbReference type="PANTHER" id="PTHR16138:SF7">
    <property type="entry name" value="PALMITOYL-PROTEIN THIOESTERASE ABHD10, MITOCHONDRIAL"/>
    <property type="match status" value="1"/>
</dbReference>
<dbReference type="SUPFAM" id="SSF53474">
    <property type="entry name" value="alpha/beta-Hydrolases"/>
    <property type="match status" value="1"/>
</dbReference>
<evidence type="ECO:0000259" key="12">
    <source>
        <dbReference type="Pfam" id="PF12697"/>
    </source>
</evidence>
<dbReference type="InterPro" id="IPR029058">
    <property type="entry name" value="AB_hydrolase_fold"/>
</dbReference>
<protein>
    <recommendedName>
        <fullName evidence="5">Palmitoyl-protein thioesterase ABHD10, mitochondrial</fullName>
        <ecNumber evidence="4">3.1.1.93</ecNumber>
        <ecNumber evidence="1">3.1.2.22</ecNumber>
    </recommendedName>
    <alternativeName>
        <fullName evidence="7">Acyl-protein thioesterase ABHD10</fullName>
    </alternativeName>
    <alternativeName>
        <fullName evidence="8">Alpha/beta hydrolase domain-containing protein 10</fullName>
    </alternativeName>
    <alternativeName>
        <fullName evidence="6">Mycophenolic acid acyl-glucuronide esterase, mitochondrial</fullName>
    </alternativeName>
</protein>
<evidence type="ECO:0000256" key="6">
    <source>
        <dbReference type="ARBA" id="ARBA00041520"/>
    </source>
</evidence>
<gene>
    <name evidence="13" type="ORF">FIV46_16910</name>
</gene>
<dbReference type="AlphaFoldDB" id="A0A501PBN4"/>
<dbReference type="GO" id="GO:0102390">
    <property type="term" value="F:mycophenolic acid acyl-glucuronide esterase activity"/>
    <property type="evidence" value="ECO:0007669"/>
    <property type="project" value="UniProtKB-EC"/>
</dbReference>
<proteinExistence type="predicted"/>
<keyword evidence="2 13" id="KW-0378">Hydrolase</keyword>
<evidence type="ECO:0000256" key="1">
    <source>
        <dbReference type="ARBA" id="ARBA00012423"/>
    </source>
</evidence>
<evidence type="ECO:0000256" key="5">
    <source>
        <dbReference type="ARBA" id="ARBA00039314"/>
    </source>
</evidence>
<evidence type="ECO:0000256" key="4">
    <source>
        <dbReference type="ARBA" id="ARBA00039132"/>
    </source>
</evidence>
<dbReference type="RefSeq" id="WP_139942099.1">
    <property type="nucleotide sequence ID" value="NZ_JBHSYP010000005.1"/>
</dbReference>
<dbReference type="Proteomes" id="UP000319148">
    <property type="component" value="Unassembled WGS sequence"/>
</dbReference>
<dbReference type="EC" id="3.1.1.93" evidence="4"/>
<dbReference type="InterPro" id="IPR052382">
    <property type="entry name" value="ABHD10_acyl-thioesterase"/>
</dbReference>
<dbReference type="InterPro" id="IPR000073">
    <property type="entry name" value="AB_hydrolase_1"/>
</dbReference>
<evidence type="ECO:0000256" key="2">
    <source>
        <dbReference type="ARBA" id="ARBA00022801"/>
    </source>
</evidence>
<sequence length="253" mass="28329">MITETDAPDFLFLENGRRIAYHKTEGKSPTVIFFGGFMSDMEGSKALALEDHCRARGQAYIRFDYSGHGSSSGEFRDGTIGDWKEDALAVVERLTEGPVVIIGSSMGGWIGLLVGLEVRDRLSAFIGIAPAPDFTRELMWESYSPEIQEKLKRDGVYYEPSQYSDEPYAISYRLIEEGDSHLLLGGTIDLVCPVRLLHGMKDEDVPYEWSQRICAALASEDVEISYVKNGDHRLSSDRDLKRLCDTLDALLED</sequence>
<evidence type="ECO:0000256" key="9">
    <source>
        <dbReference type="ARBA" id="ARBA00046047"/>
    </source>
</evidence>
<name>A0A501PBN4_9PROT</name>
<evidence type="ECO:0000313" key="13">
    <source>
        <dbReference type="EMBL" id="TPD57783.1"/>
    </source>
</evidence>